<protein>
    <recommendedName>
        <fullName evidence="3">HTH marR-type domain-containing protein</fullName>
    </recommendedName>
</protein>
<keyword evidence="2" id="KW-1185">Reference proteome</keyword>
<evidence type="ECO:0000313" key="1">
    <source>
        <dbReference type="EMBL" id="KEO90252.1"/>
    </source>
</evidence>
<gene>
    <name evidence="1" type="ORF">EH31_09180</name>
</gene>
<dbReference type="eggNOG" id="COG1846">
    <property type="taxonomic scope" value="Bacteria"/>
</dbReference>
<accession>A0A074MXB7</accession>
<organism evidence="1 2">
    <name type="scientific">Erythrobacter longus</name>
    <dbReference type="NCBI Taxonomy" id="1044"/>
    <lineage>
        <taxon>Bacteria</taxon>
        <taxon>Pseudomonadati</taxon>
        <taxon>Pseudomonadota</taxon>
        <taxon>Alphaproteobacteria</taxon>
        <taxon>Sphingomonadales</taxon>
        <taxon>Erythrobacteraceae</taxon>
        <taxon>Erythrobacter/Porphyrobacter group</taxon>
        <taxon>Erythrobacter</taxon>
    </lineage>
</organism>
<name>A0A074MXB7_ERYLO</name>
<evidence type="ECO:0008006" key="3">
    <source>
        <dbReference type="Google" id="ProtNLM"/>
    </source>
</evidence>
<dbReference type="AlphaFoldDB" id="A0A074MXB7"/>
<proteinExistence type="predicted"/>
<evidence type="ECO:0000313" key="2">
    <source>
        <dbReference type="Proteomes" id="UP000027647"/>
    </source>
</evidence>
<comment type="caution">
    <text evidence="1">The sequence shown here is derived from an EMBL/GenBank/DDBJ whole genome shotgun (WGS) entry which is preliminary data.</text>
</comment>
<dbReference type="STRING" id="1044.EH31_09180"/>
<dbReference type="SUPFAM" id="SSF46785">
    <property type="entry name" value="Winged helix' DNA-binding domain"/>
    <property type="match status" value="1"/>
</dbReference>
<reference evidence="1 2" key="1">
    <citation type="submission" date="2014-04" db="EMBL/GenBank/DDBJ databases">
        <title>A comprehensive comparison of genomes of Erythrobacter spp. strains.</title>
        <authorList>
            <person name="Zheng Q."/>
        </authorList>
    </citation>
    <scope>NUCLEOTIDE SEQUENCE [LARGE SCALE GENOMIC DNA]</scope>
    <source>
        <strain evidence="1 2">DSM 6997</strain>
    </source>
</reference>
<dbReference type="EMBL" id="JMIW01000003">
    <property type="protein sequence ID" value="KEO90252.1"/>
    <property type="molecule type" value="Genomic_DNA"/>
</dbReference>
<sequence length="140" mass="16553">MANGSSQASRQFKRFGETLSETAMRAPEERRMRSEHLVIPELFGEPAWDILLHIFYGQSEGREIKIQSIAMSCRLQITSVLRWLEVLERRRLIFAYRKEDSETLKPGQVCLRLSSQGYEAMAQYLERFAWRDPFCDRYRV</sequence>
<dbReference type="InterPro" id="IPR036390">
    <property type="entry name" value="WH_DNA-bd_sf"/>
</dbReference>
<dbReference type="Proteomes" id="UP000027647">
    <property type="component" value="Unassembled WGS sequence"/>
</dbReference>